<comment type="caution">
    <text evidence="2">The sequence shown here is derived from an EMBL/GenBank/DDBJ whole genome shotgun (WGS) entry which is preliminary data.</text>
</comment>
<organism evidence="2">
    <name type="scientific">Tanacetum cinerariifolium</name>
    <name type="common">Dalmatian daisy</name>
    <name type="synonym">Chrysanthemum cinerariifolium</name>
    <dbReference type="NCBI Taxonomy" id="118510"/>
    <lineage>
        <taxon>Eukaryota</taxon>
        <taxon>Viridiplantae</taxon>
        <taxon>Streptophyta</taxon>
        <taxon>Embryophyta</taxon>
        <taxon>Tracheophyta</taxon>
        <taxon>Spermatophyta</taxon>
        <taxon>Magnoliopsida</taxon>
        <taxon>eudicotyledons</taxon>
        <taxon>Gunneridae</taxon>
        <taxon>Pentapetalae</taxon>
        <taxon>asterids</taxon>
        <taxon>campanulids</taxon>
        <taxon>Asterales</taxon>
        <taxon>Asteraceae</taxon>
        <taxon>Asteroideae</taxon>
        <taxon>Anthemideae</taxon>
        <taxon>Anthemidinae</taxon>
        <taxon>Tanacetum</taxon>
    </lineage>
</organism>
<gene>
    <name evidence="2" type="ORF">Tci_036655</name>
</gene>
<protein>
    <submittedName>
        <fullName evidence="2">Protein kinase-like domain, concanavalin A-like lectin/glucanase domain protein</fullName>
    </submittedName>
</protein>
<dbReference type="EMBL" id="BKCJ010005063">
    <property type="protein sequence ID" value="GEU64677.1"/>
    <property type="molecule type" value="Genomic_DNA"/>
</dbReference>
<keyword evidence="2" id="KW-0418">Kinase</keyword>
<reference evidence="2" key="1">
    <citation type="journal article" date="2019" name="Sci. Rep.">
        <title>Draft genome of Tanacetum cinerariifolium, the natural source of mosquito coil.</title>
        <authorList>
            <person name="Yamashiro T."/>
            <person name="Shiraishi A."/>
            <person name="Satake H."/>
            <person name="Nakayama K."/>
        </authorList>
    </citation>
    <scope>NUCLEOTIDE SEQUENCE</scope>
</reference>
<evidence type="ECO:0000313" key="2">
    <source>
        <dbReference type="EMBL" id="GEU64677.1"/>
    </source>
</evidence>
<feature type="compositionally biased region" description="Basic and acidic residues" evidence="1">
    <location>
        <begin position="332"/>
        <end position="343"/>
    </location>
</feature>
<feature type="compositionally biased region" description="Basic and acidic residues" evidence="1">
    <location>
        <begin position="380"/>
        <end position="404"/>
    </location>
</feature>
<name>A0A6L2LUN3_TANCI</name>
<keyword evidence="2" id="KW-0430">Lectin</keyword>
<feature type="region of interest" description="Disordered" evidence="1">
    <location>
        <begin position="287"/>
        <end position="413"/>
    </location>
</feature>
<dbReference type="GO" id="GO:0030246">
    <property type="term" value="F:carbohydrate binding"/>
    <property type="evidence" value="ECO:0007669"/>
    <property type="project" value="UniProtKB-KW"/>
</dbReference>
<feature type="compositionally biased region" description="Polar residues" evidence="1">
    <location>
        <begin position="291"/>
        <end position="309"/>
    </location>
</feature>
<sequence length="678" mass="76806">MGLWYSRDTDMSLTAYSDADRAGCQDTRRSTSGSAQFLGDKLVSIMNRQETQQVAARDEKWVPSAERVKISSTNIRLETTQFWYTIKKVQDTDSYEFLLANKKCTVNAEVFKTIFDIYLRVEGVDFTNVLDDDTALTFLIDLCYKGPLNRHTNMFMDHMHQPWRTLVAIINKCLSGKTIDHRKEKRSRHKNMSYPQFTKIILNHFLKQQKSFTNLDHKHYHTIKDDGIISRVKKKVTMLVDDNITSDDPDAALELAKSISQTKAKEAEITRKVYATYARIVTEFVPESAKNKSSGRSSKSVIIQDTPSTPKLKPATSKTKLKGTGAKPGVPNEDKDINEEKVILEWGDEQDSEYSDDDNDDVEKDDQDCDIDDEGDDPVSEEKVTDAAKKEAKKTSKAKDDTKKTKLPSSSSSLSVYLGFGDQLLKLSSVSSLVSTVKDFADADPEESQVNKPGVGQEEKGNLGNINSNPHSQPDPLASIATEQIIEDDDEPQNKSLNKGEGATTEGPMDINSIIDPRLSQVVLGRPFIEVSNMTHDLPEGVVRFTNENDEVAYKMPFKIEQYNSLSNLEKEHIKLFYLRNEEDKRRGVDYIMSKILGFYKECLELGPEYVTGLDDIGEVTYKRVTSSLATRLINKERLYLMRRSLEILRKFHWMILEGRFNQLSHVSSPLSSKPGEY</sequence>
<keyword evidence="2" id="KW-0808">Transferase</keyword>
<feature type="region of interest" description="Disordered" evidence="1">
    <location>
        <begin position="444"/>
        <end position="511"/>
    </location>
</feature>
<accession>A0A6L2LUN3</accession>
<dbReference type="AlphaFoldDB" id="A0A6L2LUN3"/>
<evidence type="ECO:0000256" key="1">
    <source>
        <dbReference type="SAM" id="MobiDB-lite"/>
    </source>
</evidence>
<feature type="compositionally biased region" description="Acidic residues" evidence="1">
    <location>
        <begin position="346"/>
        <end position="379"/>
    </location>
</feature>
<proteinExistence type="predicted"/>
<dbReference type="GO" id="GO:0016301">
    <property type="term" value="F:kinase activity"/>
    <property type="evidence" value="ECO:0007669"/>
    <property type="project" value="UniProtKB-KW"/>
</dbReference>